<dbReference type="InterPro" id="IPR036388">
    <property type="entry name" value="WH-like_DNA-bd_sf"/>
</dbReference>
<gene>
    <name evidence="5" type="ORF">KTH90_05580</name>
</gene>
<organism evidence="5 6">
    <name type="scientific">Diplocloster modestus</name>
    <dbReference type="NCBI Taxonomy" id="2850322"/>
    <lineage>
        <taxon>Bacteria</taxon>
        <taxon>Bacillati</taxon>
        <taxon>Bacillota</taxon>
        <taxon>Clostridia</taxon>
        <taxon>Lachnospirales</taxon>
        <taxon>Lachnospiraceae</taxon>
        <taxon>Diplocloster</taxon>
    </lineage>
</organism>
<evidence type="ECO:0000313" key="5">
    <source>
        <dbReference type="EMBL" id="MBU9725483.1"/>
    </source>
</evidence>
<keyword evidence="2" id="KW-0238">DNA-binding</keyword>
<evidence type="ECO:0000256" key="2">
    <source>
        <dbReference type="ARBA" id="ARBA00023125"/>
    </source>
</evidence>
<sequence>MSKILELNADNEEYLCEVAKALSSPARIQIIKLLYYNSYNIGEIAEKLNIPASTAALHIRILEGADLIHTEQQPGCRGSMKLCSRKNDFVSIRLFGNPIDVDQISTISMPVGAYTDCHILPTCGLAGENGGIGYEDRPCDFFLPERLQAQLIWSAGGYVEYRFPNPMAKDISLKQLLLTFEACSEVANYREDWKSDITVWINGYDCGTWQCPGDFGARRGRLNPPWWESGATQYGLLTTVTVTGTSTLINNEVSSSVRLSDLSLQDNCWITVRIGNKEDAEYPGGFNLFGQKFGDYEQDIKLSFVY</sequence>
<dbReference type="Gene3D" id="1.10.10.10">
    <property type="entry name" value="Winged helix-like DNA-binding domain superfamily/Winged helix DNA-binding domain"/>
    <property type="match status" value="1"/>
</dbReference>
<evidence type="ECO:0000256" key="3">
    <source>
        <dbReference type="ARBA" id="ARBA00023163"/>
    </source>
</evidence>
<protein>
    <submittedName>
        <fullName evidence="5">ArsR family transcriptional regulator</fullName>
    </submittedName>
</protein>
<dbReference type="PANTHER" id="PTHR43132">
    <property type="entry name" value="ARSENICAL RESISTANCE OPERON REPRESSOR ARSR-RELATED"/>
    <property type="match status" value="1"/>
</dbReference>
<evidence type="ECO:0000313" key="6">
    <source>
        <dbReference type="Proteomes" id="UP001314681"/>
    </source>
</evidence>
<comment type="caution">
    <text evidence="5">The sequence shown here is derived from an EMBL/GenBank/DDBJ whole genome shotgun (WGS) entry which is preliminary data.</text>
</comment>
<keyword evidence="6" id="KW-1185">Reference proteome</keyword>
<reference evidence="5 6" key="1">
    <citation type="submission" date="2021-06" db="EMBL/GenBank/DDBJ databases">
        <title>Description of novel taxa of the family Lachnospiraceae.</title>
        <authorList>
            <person name="Chaplin A.V."/>
            <person name="Sokolova S.R."/>
            <person name="Pikina A.P."/>
            <person name="Korzhanova M."/>
            <person name="Belova V."/>
            <person name="Korostin D."/>
            <person name="Efimov B.A."/>
        </authorList>
    </citation>
    <scope>NUCLEOTIDE SEQUENCE [LARGE SCALE GENOMIC DNA]</scope>
    <source>
        <strain evidence="5 6">ASD4241</strain>
    </source>
</reference>
<evidence type="ECO:0000259" key="4">
    <source>
        <dbReference type="SMART" id="SM00418"/>
    </source>
</evidence>
<dbReference type="RefSeq" id="WP_158350719.1">
    <property type="nucleotide sequence ID" value="NZ_JAHQCX010000003.1"/>
</dbReference>
<keyword evidence="3" id="KW-0804">Transcription</keyword>
<dbReference type="PANTHER" id="PTHR43132:SF2">
    <property type="entry name" value="ARSENICAL RESISTANCE OPERON REPRESSOR ARSR-RELATED"/>
    <property type="match status" value="1"/>
</dbReference>
<accession>A0ABS6K4R2</accession>
<dbReference type="Pfam" id="PF01022">
    <property type="entry name" value="HTH_5"/>
    <property type="match status" value="1"/>
</dbReference>
<dbReference type="SUPFAM" id="SSF46785">
    <property type="entry name" value="Winged helix' DNA-binding domain"/>
    <property type="match status" value="1"/>
</dbReference>
<dbReference type="InterPro" id="IPR051011">
    <property type="entry name" value="Metal_resp_trans_reg"/>
</dbReference>
<proteinExistence type="predicted"/>
<feature type="domain" description="HTH arsR-type" evidence="4">
    <location>
        <begin position="17"/>
        <end position="95"/>
    </location>
</feature>
<dbReference type="InterPro" id="IPR011991">
    <property type="entry name" value="ArsR-like_HTH"/>
</dbReference>
<dbReference type="SMART" id="SM00418">
    <property type="entry name" value="HTH_ARSR"/>
    <property type="match status" value="1"/>
</dbReference>
<dbReference type="InterPro" id="IPR001845">
    <property type="entry name" value="HTH_ArsR_DNA-bd_dom"/>
</dbReference>
<evidence type="ECO:0000256" key="1">
    <source>
        <dbReference type="ARBA" id="ARBA00023015"/>
    </source>
</evidence>
<name>A0ABS6K4R2_9FIRM</name>
<dbReference type="EMBL" id="JAHQCX010000003">
    <property type="protein sequence ID" value="MBU9725483.1"/>
    <property type="molecule type" value="Genomic_DNA"/>
</dbReference>
<dbReference type="CDD" id="cd00090">
    <property type="entry name" value="HTH_ARSR"/>
    <property type="match status" value="1"/>
</dbReference>
<dbReference type="Proteomes" id="UP001314681">
    <property type="component" value="Unassembled WGS sequence"/>
</dbReference>
<dbReference type="InterPro" id="IPR036390">
    <property type="entry name" value="WH_DNA-bd_sf"/>
</dbReference>
<keyword evidence="1" id="KW-0805">Transcription regulation</keyword>